<dbReference type="SUPFAM" id="SSF53649">
    <property type="entry name" value="Alkaline phosphatase-like"/>
    <property type="match status" value="1"/>
</dbReference>
<protein>
    <submittedName>
        <fullName evidence="2">Alkaline phosphatase family protein</fullName>
    </submittedName>
</protein>
<dbReference type="InterPro" id="IPR002591">
    <property type="entry name" value="Phosphodiest/P_Trfase"/>
</dbReference>
<name>A0A941F322_9BACT</name>
<evidence type="ECO:0000313" key="2">
    <source>
        <dbReference type="EMBL" id="MBR8535881.1"/>
    </source>
</evidence>
<reference evidence="2" key="2">
    <citation type="submission" date="2021-04" db="EMBL/GenBank/DDBJ databases">
        <authorList>
            <person name="Zhang T."/>
            <person name="Zhang Y."/>
            <person name="Lu D."/>
            <person name="Zuo D."/>
            <person name="Du Z."/>
        </authorList>
    </citation>
    <scope>NUCLEOTIDE SEQUENCE</scope>
    <source>
        <strain evidence="2">JR1</strain>
    </source>
</reference>
<dbReference type="InterPro" id="IPR017850">
    <property type="entry name" value="Alkaline_phosphatase_core_sf"/>
</dbReference>
<dbReference type="PANTHER" id="PTHR10151">
    <property type="entry name" value="ECTONUCLEOTIDE PYROPHOSPHATASE/PHOSPHODIESTERASE"/>
    <property type="match status" value="1"/>
</dbReference>
<organism evidence="2 3">
    <name type="scientific">Carboxylicivirga sediminis</name>
    <dbReference type="NCBI Taxonomy" id="2006564"/>
    <lineage>
        <taxon>Bacteria</taxon>
        <taxon>Pseudomonadati</taxon>
        <taxon>Bacteroidota</taxon>
        <taxon>Bacteroidia</taxon>
        <taxon>Marinilabiliales</taxon>
        <taxon>Marinilabiliaceae</taxon>
        <taxon>Carboxylicivirga</taxon>
    </lineage>
</organism>
<proteinExistence type="predicted"/>
<dbReference type="GO" id="GO:0016787">
    <property type="term" value="F:hydrolase activity"/>
    <property type="evidence" value="ECO:0007669"/>
    <property type="project" value="UniProtKB-ARBA"/>
</dbReference>
<evidence type="ECO:0000313" key="3">
    <source>
        <dbReference type="Proteomes" id="UP000679220"/>
    </source>
</evidence>
<dbReference type="AlphaFoldDB" id="A0A941F322"/>
<feature type="signal peptide" evidence="1">
    <location>
        <begin position="1"/>
        <end position="20"/>
    </location>
</feature>
<keyword evidence="3" id="KW-1185">Reference proteome</keyword>
<comment type="caution">
    <text evidence="2">The sequence shown here is derived from an EMBL/GenBank/DDBJ whole genome shotgun (WGS) entry which is preliminary data.</text>
</comment>
<dbReference type="RefSeq" id="WP_212190332.1">
    <property type="nucleotide sequence ID" value="NZ_JAGTAR010000013.1"/>
</dbReference>
<gene>
    <name evidence="2" type="ORF">KDU71_09965</name>
</gene>
<reference evidence="2" key="1">
    <citation type="journal article" date="2018" name="Int. J. Syst. Evol. Microbiol.">
        <title>Carboxylicivirga sediminis sp. nov., isolated from coastal sediment.</title>
        <authorList>
            <person name="Wang F.Q."/>
            <person name="Ren L.H."/>
            <person name="Zou R.J."/>
            <person name="Sun Y.Z."/>
            <person name="Liu X.J."/>
            <person name="Jiang F."/>
            <person name="Liu L.J."/>
        </authorList>
    </citation>
    <scope>NUCLEOTIDE SEQUENCE</scope>
    <source>
        <strain evidence="2">JR1</strain>
    </source>
</reference>
<dbReference type="Gene3D" id="3.40.720.10">
    <property type="entry name" value="Alkaline Phosphatase, subunit A"/>
    <property type="match status" value="2"/>
</dbReference>
<dbReference type="Proteomes" id="UP000679220">
    <property type="component" value="Unassembled WGS sequence"/>
</dbReference>
<evidence type="ECO:0000256" key="1">
    <source>
        <dbReference type="SAM" id="SignalP"/>
    </source>
</evidence>
<keyword evidence="1" id="KW-0732">Signal</keyword>
<dbReference type="EMBL" id="JAGTAR010000013">
    <property type="protein sequence ID" value="MBR8535881.1"/>
    <property type="molecule type" value="Genomic_DNA"/>
</dbReference>
<accession>A0A941F322</accession>
<dbReference type="PROSITE" id="PS51257">
    <property type="entry name" value="PROKAR_LIPOPROTEIN"/>
    <property type="match status" value="1"/>
</dbReference>
<dbReference type="Pfam" id="PF01663">
    <property type="entry name" value="Phosphodiest"/>
    <property type="match status" value="1"/>
</dbReference>
<sequence length="286" mass="32478">MKNLFVLMLFVILGCYHSNAGNNKVLIIGIDGCRPDALKRANTPNIDRLWREGAYSFSAQTDPISSSGICWTGMLTGVWHQKHNVVTNEYKNPNIEKYPHFFKRLKEYNPMAKTYSIVNWKPIHNILQEGDANFEKSRLFDRTVTKTARQVIKREDVDAIFIQLDEVDHSGHVNGFSPDSVKYLKSIEKADKRVGTLIKSLKQRKEYDGENWLVILTTDHGGSGYEHGKNIDEHTTIFYILNGKDVEQGLIKDKVDVVDVAVTALHHLGVPIKDEWELDGKVAGLN</sequence>
<dbReference type="PANTHER" id="PTHR10151:SF120">
    <property type="entry name" value="BIS(5'-ADENOSYL)-TRIPHOSPHATASE"/>
    <property type="match status" value="1"/>
</dbReference>
<feature type="chain" id="PRO_5037971120" evidence="1">
    <location>
        <begin position="21"/>
        <end position="286"/>
    </location>
</feature>